<dbReference type="PANTHER" id="PTHR43133:SF46">
    <property type="entry name" value="RNA POLYMERASE SIGMA-70 FACTOR ECF SUBFAMILY"/>
    <property type="match status" value="1"/>
</dbReference>
<dbReference type="SUPFAM" id="SSF88946">
    <property type="entry name" value="Sigma2 domain of RNA polymerase sigma factors"/>
    <property type="match status" value="1"/>
</dbReference>
<evidence type="ECO:0000313" key="7">
    <source>
        <dbReference type="EMBL" id="MVZ60628.1"/>
    </source>
</evidence>
<evidence type="ECO:0000256" key="1">
    <source>
        <dbReference type="ARBA" id="ARBA00010641"/>
    </source>
</evidence>
<dbReference type="EMBL" id="WSQA01000001">
    <property type="protein sequence ID" value="MVZ60628.1"/>
    <property type="molecule type" value="Genomic_DNA"/>
</dbReference>
<dbReference type="Pfam" id="PF08281">
    <property type="entry name" value="Sigma70_r4_2"/>
    <property type="match status" value="1"/>
</dbReference>
<protein>
    <submittedName>
        <fullName evidence="7">RNA polymerase sigma-70 factor</fullName>
    </submittedName>
</protein>
<dbReference type="CDD" id="cd06171">
    <property type="entry name" value="Sigma70_r4"/>
    <property type="match status" value="1"/>
</dbReference>
<sequence>MLTFYCPTEFHSWRLESLDNSYLCLDYPLSILKNQALATDEELLTRAQAGETSAFDTLYDRYYPILFVHAMKKLANEQDAKDLVQDLFLSFYSSLPQLGSIHNVGGYLYTLLKNRILNFLEKNLVRYKYLEQFQFQEAYKPVENYIFEKELQAQIEAGIQALPEKMRLVFEMSRIQMLNHKEIGDQLQISDKTVKKQIVNALKIIRSKIHFFFF</sequence>
<keyword evidence="2" id="KW-0805">Transcription regulation</keyword>
<feature type="domain" description="RNA polymerase sigma factor 70 region 4 type 2" evidence="6">
    <location>
        <begin position="154"/>
        <end position="203"/>
    </location>
</feature>
<dbReference type="Gene3D" id="1.10.1740.10">
    <property type="match status" value="1"/>
</dbReference>
<accession>A0A6N8KXJ2</accession>
<feature type="domain" description="RNA polymerase sigma-70 region 2" evidence="5">
    <location>
        <begin position="58"/>
        <end position="123"/>
    </location>
</feature>
<dbReference type="InterPro" id="IPR007627">
    <property type="entry name" value="RNA_pol_sigma70_r2"/>
</dbReference>
<dbReference type="NCBIfam" id="TIGR02937">
    <property type="entry name" value="sigma70-ECF"/>
    <property type="match status" value="1"/>
</dbReference>
<evidence type="ECO:0000259" key="5">
    <source>
        <dbReference type="Pfam" id="PF04542"/>
    </source>
</evidence>
<keyword evidence="3" id="KW-0731">Sigma factor</keyword>
<dbReference type="InterPro" id="IPR014327">
    <property type="entry name" value="RNA_pol_sigma70_bacteroid"/>
</dbReference>
<organism evidence="7 8">
    <name type="scientific">Sphingobacterium humi</name>
    <dbReference type="NCBI Taxonomy" id="1796905"/>
    <lineage>
        <taxon>Bacteria</taxon>
        <taxon>Pseudomonadati</taxon>
        <taxon>Bacteroidota</taxon>
        <taxon>Sphingobacteriia</taxon>
        <taxon>Sphingobacteriales</taxon>
        <taxon>Sphingobacteriaceae</taxon>
        <taxon>Sphingobacterium</taxon>
    </lineage>
</organism>
<dbReference type="GO" id="GO:0016987">
    <property type="term" value="F:sigma factor activity"/>
    <property type="evidence" value="ECO:0007669"/>
    <property type="project" value="UniProtKB-KW"/>
</dbReference>
<dbReference type="InterPro" id="IPR014284">
    <property type="entry name" value="RNA_pol_sigma-70_dom"/>
</dbReference>
<dbReference type="GO" id="GO:0003677">
    <property type="term" value="F:DNA binding"/>
    <property type="evidence" value="ECO:0007669"/>
    <property type="project" value="InterPro"/>
</dbReference>
<comment type="similarity">
    <text evidence="1">Belongs to the sigma-70 factor family. ECF subfamily.</text>
</comment>
<dbReference type="InterPro" id="IPR013325">
    <property type="entry name" value="RNA_pol_sigma_r2"/>
</dbReference>
<proteinExistence type="inferred from homology"/>
<dbReference type="Pfam" id="PF04542">
    <property type="entry name" value="Sigma70_r2"/>
    <property type="match status" value="1"/>
</dbReference>
<dbReference type="InterPro" id="IPR013324">
    <property type="entry name" value="RNA_pol_sigma_r3/r4-like"/>
</dbReference>
<dbReference type="GO" id="GO:0006352">
    <property type="term" value="P:DNA-templated transcription initiation"/>
    <property type="evidence" value="ECO:0007669"/>
    <property type="project" value="InterPro"/>
</dbReference>
<gene>
    <name evidence="7" type="ORF">GQF63_01200</name>
</gene>
<reference evidence="7 8" key="1">
    <citation type="submission" date="2019-12" db="EMBL/GenBank/DDBJ databases">
        <authorList>
            <person name="Dong K."/>
        </authorList>
    </citation>
    <scope>NUCLEOTIDE SEQUENCE [LARGE SCALE GENOMIC DNA]</scope>
    <source>
        <strain evidence="7 8">JCM 31225</strain>
    </source>
</reference>
<evidence type="ECO:0000256" key="3">
    <source>
        <dbReference type="ARBA" id="ARBA00023082"/>
    </source>
</evidence>
<dbReference type="InterPro" id="IPR039425">
    <property type="entry name" value="RNA_pol_sigma-70-like"/>
</dbReference>
<keyword evidence="4" id="KW-0804">Transcription</keyword>
<dbReference type="InterPro" id="IPR013249">
    <property type="entry name" value="RNA_pol_sigma70_r4_t2"/>
</dbReference>
<dbReference type="AlphaFoldDB" id="A0A6N8KXJ2"/>
<comment type="caution">
    <text evidence="7">The sequence shown here is derived from an EMBL/GenBank/DDBJ whole genome shotgun (WGS) entry which is preliminary data.</text>
</comment>
<evidence type="ECO:0000256" key="4">
    <source>
        <dbReference type="ARBA" id="ARBA00023163"/>
    </source>
</evidence>
<evidence type="ECO:0000313" key="8">
    <source>
        <dbReference type="Proteomes" id="UP000435036"/>
    </source>
</evidence>
<name>A0A6N8KXJ2_9SPHI</name>
<evidence type="ECO:0000259" key="6">
    <source>
        <dbReference type="Pfam" id="PF08281"/>
    </source>
</evidence>
<dbReference type="InterPro" id="IPR036388">
    <property type="entry name" value="WH-like_DNA-bd_sf"/>
</dbReference>
<dbReference type="Proteomes" id="UP000435036">
    <property type="component" value="Unassembled WGS sequence"/>
</dbReference>
<dbReference type="NCBIfam" id="TIGR02985">
    <property type="entry name" value="Sig70_bacteroi1"/>
    <property type="match status" value="1"/>
</dbReference>
<dbReference type="Gene3D" id="1.10.10.10">
    <property type="entry name" value="Winged helix-like DNA-binding domain superfamily/Winged helix DNA-binding domain"/>
    <property type="match status" value="1"/>
</dbReference>
<dbReference type="PANTHER" id="PTHR43133">
    <property type="entry name" value="RNA POLYMERASE ECF-TYPE SIGMA FACTO"/>
    <property type="match status" value="1"/>
</dbReference>
<keyword evidence="8" id="KW-1185">Reference proteome</keyword>
<dbReference type="SUPFAM" id="SSF88659">
    <property type="entry name" value="Sigma3 and sigma4 domains of RNA polymerase sigma factors"/>
    <property type="match status" value="1"/>
</dbReference>
<evidence type="ECO:0000256" key="2">
    <source>
        <dbReference type="ARBA" id="ARBA00023015"/>
    </source>
</evidence>